<protein>
    <submittedName>
        <fullName evidence="1">Uncharacterized protein</fullName>
    </submittedName>
</protein>
<dbReference type="EMBL" id="CP016346">
    <property type="protein sequence ID" value="ANQ15430.1"/>
    <property type="molecule type" value="Genomic_DNA"/>
</dbReference>
<name>A0AAN0Y8R0_VIBNA</name>
<organism evidence="1 2">
    <name type="scientific">Vibrio natriegens NBRC 15636 = ATCC 14048 = DSM 759</name>
    <dbReference type="NCBI Taxonomy" id="1219067"/>
    <lineage>
        <taxon>Bacteria</taxon>
        <taxon>Pseudomonadati</taxon>
        <taxon>Pseudomonadota</taxon>
        <taxon>Gammaproteobacteria</taxon>
        <taxon>Vibrionales</taxon>
        <taxon>Vibrionaceae</taxon>
        <taxon>Vibrio</taxon>
    </lineage>
</organism>
<sequence length="61" mass="7653">MVISNKIKKMIAANRKLWIKEMVYGYRIPRDFLWRHYGYQSQWELEKDLMYSFQNLSEYQN</sequence>
<gene>
    <name evidence="1" type="ORF">BA890_22270</name>
</gene>
<dbReference type="AlphaFoldDB" id="A0AAN0Y8R0"/>
<dbReference type="Proteomes" id="UP000092741">
    <property type="component" value="Chromosome 2"/>
</dbReference>
<proteinExistence type="predicted"/>
<accession>A0AAN0Y8R0</accession>
<evidence type="ECO:0000313" key="2">
    <source>
        <dbReference type="Proteomes" id="UP000092741"/>
    </source>
</evidence>
<keyword evidence="2" id="KW-1185">Reference proteome</keyword>
<evidence type="ECO:0000313" key="1">
    <source>
        <dbReference type="EMBL" id="ANQ15430.1"/>
    </source>
</evidence>
<reference evidence="1 2" key="1">
    <citation type="submission" date="2016-07" db="EMBL/GenBank/DDBJ databases">
        <title>Developing Vibrio natriegens as a novel, fast-growing host for biotechnology.</title>
        <authorList>
            <person name="Weinstock M.T."/>
            <person name="Hesek E.D."/>
            <person name="Wilson C.M."/>
            <person name="Gibson D.G."/>
        </authorList>
    </citation>
    <scope>NUCLEOTIDE SEQUENCE [LARGE SCALE GENOMIC DNA]</scope>
    <source>
        <strain evidence="1 2">ATCC 14048</strain>
    </source>
</reference>
<dbReference type="KEGG" id="vna:PN96_18420"/>